<evidence type="ECO:0000313" key="2">
    <source>
        <dbReference type="EMBL" id="MDR7088172.1"/>
    </source>
</evidence>
<feature type="domain" description="Double zinc ribbon" evidence="1">
    <location>
        <begin position="9"/>
        <end position="67"/>
    </location>
</feature>
<dbReference type="Pfam" id="PF18912">
    <property type="entry name" value="DZR_2"/>
    <property type="match status" value="1"/>
</dbReference>
<dbReference type="InterPro" id="IPR044005">
    <property type="entry name" value="DZR_2"/>
</dbReference>
<name>A0ABU1USK8_9GAMM</name>
<evidence type="ECO:0000259" key="1">
    <source>
        <dbReference type="Pfam" id="PF18912"/>
    </source>
</evidence>
<evidence type="ECO:0000313" key="3">
    <source>
        <dbReference type="Proteomes" id="UP001253595"/>
    </source>
</evidence>
<proteinExistence type="predicted"/>
<gene>
    <name evidence="2" type="ORF">J2X05_000175</name>
</gene>
<dbReference type="Proteomes" id="UP001253595">
    <property type="component" value="Unassembled WGS sequence"/>
</dbReference>
<dbReference type="PANTHER" id="PTHR47505:SF1">
    <property type="entry name" value="DNA UTILIZATION PROTEIN YHGH"/>
    <property type="match status" value="1"/>
</dbReference>
<dbReference type="EMBL" id="JAVDVX010000001">
    <property type="protein sequence ID" value="MDR7088172.1"/>
    <property type="molecule type" value="Genomic_DNA"/>
</dbReference>
<dbReference type="PANTHER" id="PTHR47505">
    <property type="entry name" value="DNA UTILIZATION PROTEIN YHGH"/>
    <property type="match status" value="1"/>
</dbReference>
<keyword evidence="3" id="KW-1185">Reference proteome</keyword>
<accession>A0ABU1USK8</accession>
<dbReference type="SUPFAM" id="SSF53271">
    <property type="entry name" value="PRTase-like"/>
    <property type="match status" value="1"/>
</dbReference>
<organism evidence="2 3">
    <name type="scientific">Cellvibrio fibrivorans</name>
    <dbReference type="NCBI Taxonomy" id="126350"/>
    <lineage>
        <taxon>Bacteria</taxon>
        <taxon>Pseudomonadati</taxon>
        <taxon>Pseudomonadota</taxon>
        <taxon>Gammaproteobacteria</taxon>
        <taxon>Cellvibrionales</taxon>
        <taxon>Cellvibrionaceae</taxon>
        <taxon>Cellvibrio</taxon>
    </lineage>
</organism>
<dbReference type="RefSeq" id="WP_310067465.1">
    <property type="nucleotide sequence ID" value="NZ_JAVDVX010000001.1"/>
</dbReference>
<protein>
    <submittedName>
        <fullName evidence="2">ComF family protein</fullName>
    </submittedName>
</protein>
<dbReference type="Gene3D" id="3.40.50.2020">
    <property type="match status" value="1"/>
</dbReference>
<dbReference type="InterPro" id="IPR051910">
    <property type="entry name" value="ComF/GntX_DNA_util-trans"/>
</dbReference>
<reference evidence="2 3" key="1">
    <citation type="submission" date="2023-07" db="EMBL/GenBank/DDBJ databases">
        <title>Sorghum-associated microbial communities from plants grown in Nebraska, USA.</title>
        <authorList>
            <person name="Schachtman D."/>
        </authorList>
    </citation>
    <scope>NUCLEOTIDE SEQUENCE [LARGE SCALE GENOMIC DNA]</scope>
    <source>
        <strain evidence="2 3">BE190</strain>
    </source>
</reference>
<sequence length="238" mass="27017">MLRLTLTNLLNHLLPAPCLMCGLASADFQLLCPECDAALPRLNREPFLCRCCALPLTSDAALCGKCLQKPPAFRQSSIAFRYEHPLDHLIHQFKYRRQLSSGKLLARLLAETCRHSERPDFLVPVPIHWRKRWQRGFNQSELMAYWVGKHLEIPVLSACRQEHYHHSQKGLSRAQRLKNLRQSFSIKPANSLTIQAAKIALIDDVVTTTATARTLSELLLKAGAKQVDIWALARTPDH</sequence>
<dbReference type="InterPro" id="IPR029057">
    <property type="entry name" value="PRTase-like"/>
</dbReference>
<comment type="caution">
    <text evidence="2">The sequence shown here is derived from an EMBL/GenBank/DDBJ whole genome shotgun (WGS) entry which is preliminary data.</text>
</comment>